<dbReference type="Proteomes" id="UP001432146">
    <property type="component" value="Unassembled WGS sequence"/>
</dbReference>
<keyword evidence="2" id="KW-1185">Reference proteome</keyword>
<dbReference type="EMBL" id="JAWNGG020000077">
    <property type="protein sequence ID" value="KAK9303485.1"/>
    <property type="molecule type" value="Genomic_DNA"/>
</dbReference>
<gene>
    <name evidence="1" type="ORF">QLX08_004805</name>
</gene>
<evidence type="ECO:0000313" key="1">
    <source>
        <dbReference type="EMBL" id="KAK9303485.1"/>
    </source>
</evidence>
<name>A0AAW1A0D5_9HYME</name>
<protein>
    <submittedName>
        <fullName evidence="1">Uncharacterized protein</fullName>
    </submittedName>
</protein>
<accession>A0AAW1A0D5</accession>
<organism evidence="1 2">
    <name type="scientific">Tetragonisca angustula</name>
    <dbReference type="NCBI Taxonomy" id="166442"/>
    <lineage>
        <taxon>Eukaryota</taxon>
        <taxon>Metazoa</taxon>
        <taxon>Ecdysozoa</taxon>
        <taxon>Arthropoda</taxon>
        <taxon>Hexapoda</taxon>
        <taxon>Insecta</taxon>
        <taxon>Pterygota</taxon>
        <taxon>Neoptera</taxon>
        <taxon>Endopterygota</taxon>
        <taxon>Hymenoptera</taxon>
        <taxon>Apocrita</taxon>
        <taxon>Aculeata</taxon>
        <taxon>Apoidea</taxon>
        <taxon>Anthophila</taxon>
        <taxon>Apidae</taxon>
        <taxon>Tetragonisca</taxon>
    </lineage>
</organism>
<sequence>MHHAGCAGDSQERETCQERDMCWSVVQRIGLTSEALMLTNWANNVAAFATGTFASRHVAHGLSVAA</sequence>
<reference evidence="1 2" key="1">
    <citation type="submission" date="2024-05" db="EMBL/GenBank/DDBJ databases">
        <title>The nuclear and mitochondrial genome assemblies of Tetragonisca angustula (Apidae: Meliponini), a tiny yet remarkable pollinator in the Neotropics.</title>
        <authorList>
            <person name="Ferrari R."/>
            <person name="Ricardo P.C."/>
            <person name="Dias F.C."/>
            <person name="Araujo N.S."/>
            <person name="Soares D.O."/>
            <person name="Zhou Q.-S."/>
            <person name="Zhu C.-D."/>
            <person name="Coutinho L."/>
            <person name="Airas M.C."/>
            <person name="Batista T.M."/>
        </authorList>
    </citation>
    <scope>NUCLEOTIDE SEQUENCE [LARGE SCALE GENOMIC DNA]</scope>
    <source>
        <strain evidence="1">ASF017062</strain>
        <tissue evidence="1">Abdomen</tissue>
    </source>
</reference>
<comment type="caution">
    <text evidence="1">The sequence shown here is derived from an EMBL/GenBank/DDBJ whole genome shotgun (WGS) entry which is preliminary data.</text>
</comment>
<evidence type="ECO:0000313" key="2">
    <source>
        <dbReference type="Proteomes" id="UP001432146"/>
    </source>
</evidence>
<proteinExistence type="predicted"/>
<dbReference type="AlphaFoldDB" id="A0AAW1A0D5"/>